<dbReference type="EMBL" id="JALPRX010000095">
    <property type="protein sequence ID" value="MCK8786754.1"/>
    <property type="molecule type" value="Genomic_DNA"/>
</dbReference>
<organism evidence="2 3">
    <name type="scientific">Roseomonas acroporae</name>
    <dbReference type="NCBI Taxonomy" id="2937791"/>
    <lineage>
        <taxon>Bacteria</taxon>
        <taxon>Pseudomonadati</taxon>
        <taxon>Pseudomonadota</taxon>
        <taxon>Alphaproteobacteria</taxon>
        <taxon>Acetobacterales</taxon>
        <taxon>Roseomonadaceae</taxon>
        <taxon>Roseomonas</taxon>
    </lineage>
</organism>
<dbReference type="AlphaFoldDB" id="A0A9X1Y9S1"/>
<dbReference type="RefSeq" id="WP_248668868.1">
    <property type="nucleotide sequence ID" value="NZ_JALPRX010000095.1"/>
</dbReference>
<name>A0A9X1Y9S1_9PROT</name>
<evidence type="ECO:0000256" key="1">
    <source>
        <dbReference type="SAM" id="SignalP"/>
    </source>
</evidence>
<keyword evidence="1" id="KW-0732">Signal</keyword>
<feature type="chain" id="PRO_5040794620" description="Secreted protein" evidence="1">
    <location>
        <begin position="25"/>
        <end position="145"/>
    </location>
</feature>
<protein>
    <recommendedName>
        <fullName evidence="4">Secreted protein</fullName>
    </recommendedName>
</protein>
<accession>A0A9X1Y9S1</accession>
<dbReference type="Proteomes" id="UP001139516">
    <property type="component" value="Unassembled WGS sequence"/>
</dbReference>
<keyword evidence="3" id="KW-1185">Reference proteome</keyword>
<evidence type="ECO:0000313" key="2">
    <source>
        <dbReference type="EMBL" id="MCK8786754.1"/>
    </source>
</evidence>
<evidence type="ECO:0000313" key="3">
    <source>
        <dbReference type="Proteomes" id="UP001139516"/>
    </source>
</evidence>
<sequence>MKAPVSRRRALLGAAVLPAVPAPAQFCAAEARNPDAELIRRCEAALAWHADMERLSLAEDAAFEAGDRVEEERLHEAQCAMVPRLHELLADAWELPAHTSAGAAARARLALTRVSYAPDGIEPHDSDEQMLWQLCQDILTLGGAA</sequence>
<proteinExistence type="predicted"/>
<gene>
    <name evidence="2" type="ORF">M0638_20490</name>
</gene>
<evidence type="ECO:0008006" key="4">
    <source>
        <dbReference type="Google" id="ProtNLM"/>
    </source>
</evidence>
<comment type="caution">
    <text evidence="2">The sequence shown here is derived from an EMBL/GenBank/DDBJ whole genome shotgun (WGS) entry which is preliminary data.</text>
</comment>
<reference evidence="2" key="1">
    <citation type="submission" date="2022-04" db="EMBL/GenBank/DDBJ databases">
        <title>Roseomonas acroporae sp. nov., isolated from coral Acropora digitifera.</title>
        <authorList>
            <person name="Sun H."/>
        </authorList>
    </citation>
    <scope>NUCLEOTIDE SEQUENCE</scope>
    <source>
        <strain evidence="2">NAR14</strain>
    </source>
</reference>
<feature type="signal peptide" evidence="1">
    <location>
        <begin position="1"/>
        <end position="24"/>
    </location>
</feature>